<evidence type="ECO:0000256" key="4">
    <source>
        <dbReference type="ARBA" id="ARBA00022847"/>
    </source>
</evidence>
<feature type="transmembrane region" description="Helical" evidence="8">
    <location>
        <begin position="12"/>
        <end position="31"/>
    </location>
</feature>
<feature type="transmembrane region" description="Helical" evidence="8">
    <location>
        <begin position="307"/>
        <end position="328"/>
    </location>
</feature>
<keyword evidence="3 8" id="KW-0812">Transmembrane</keyword>
<sequence length="518" mass="58117">MAKEEWLSKRNILWFLVFFGFAVNYMIRVNLNIAIVSMVKRTHKNVSLTSECLEETFMFNNVNMTAQVTSNDKPRYMWDETQQAHVLGGFFWLHWVTQVPGGILAKQYGTKLIFGLSNFLSCLLAMLIPLCADLGYQAIVFLRIIQGLVAGLAWPSMHNMAANWIPPNERSRFVSAYLGSSVGAALTFPMCGYLIEWFDWPSVFYATGVIGTIWFLCWWFLVYDTPAKHPYISEKERVYIENCIGDNVTEKKLKTPWLQILLSRSVWMNILAQWGGIWGLFTLLTQAPTYFNNIHGMSVRKTGILSGAPHVCRVLFAVLFSVFGDTLLRKKIMSRTWVRKFATSVCTIVHGLFIMGLAFSGCNSFAAVVCLMLAVGASGAVSTGPLASLVDIGPNFASIILGISNMITVVPGFISPIIVGYLTFQNQTTTQWQMVFIISALMMIVPGILYLLLASSEVQPWNFPEPVTQDYKMKVVPADRTTDDAGIGEEQIRLHNEDGEESVNDQNTEKEAHLLNKN</sequence>
<protein>
    <recommendedName>
        <fullName evidence="9">Major facilitator superfamily (MFS) profile domain-containing protein</fullName>
    </recommendedName>
</protein>
<feature type="transmembrane region" description="Helical" evidence="8">
    <location>
        <begin position="201"/>
        <end position="223"/>
    </location>
</feature>
<dbReference type="GO" id="GO:0016020">
    <property type="term" value="C:membrane"/>
    <property type="evidence" value="ECO:0007669"/>
    <property type="project" value="UniProtKB-SubCell"/>
</dbReference>
<keyword evidence="4" id="KW-0769">Symport</keyword>
<feature type="transmembrane region" description="Helical" evidence="8">
    <location>
        <begin position="434"/>
        <end position="453"/>
    </location>
</feature>
<feature type="transmembrane region" description="Helical" evidence="8">
    <location>
        <begin position="365"/>
        <end position="387"/>
    </location>
</feature>
<dbReference type="GO" id="GO:0006820">
    <property type="term" value="P:monoatomic anion transport"/>
    <property type="evidence" value="ECO:0007669"/>
    <property type="project" value="TreeGrafter"/>
</dbReference>
<dbReference type="GO" id="GO:0015293">
    <property type="term" value="F:symporter activity"/>
    <property type="evidence" value="ECO:0007669"/>
    <property type="project" value="UniProtKB-KW"/>
</dbReference>
<feature type="transmembrane region" description="Helical" evidence="8">
    <location>
        <begin position="174"/>
        <end position="195"/>
    </location>
</feature>
<dbReference type="Gene3D" id="1.20.1250.20">
    <property type="entry name" value="MFS general substrate transporter like domains"/>
    <property type="match status" value="2"/>
</dbReference>
<feature type="compositionally biased region" description="Basic and acidic residues" evidence="7">
    <location>
        <begin position="507"/>
        <end position="518"/>
    </location>
</feature>
<proteinExistence type="predicted"/>
<dbReference type="CDD" id="cd17318">
    <property type="entry name" value="MFS_SLC17"/>
    <property type="match status" value="1"/>
</dbReference>
<keyword evidence="6 8" id="KW-0472">Membrane</keyword>
<dbReference type="AlphaFoldDB" id="A0AAN9VIT9"/>
<evidence type="ECO:0000256" key="7">
    <source>
        <dbReference type="SAM" id="MobiDB-lite"/>
    </source>
</evidence>
<comment type="caution">
    <text evidence="10">The sequence shown here is derived from an EMBL/GenBank/DDBJ whole genome shotgun (WGS) entry which is preliminary data.</text>
</comment>
<feature type="domain" description="Major facilitator superfamily (MFS) profile" evidence="9">
    <location>
        <begin position="16"/>
        <end position="458"/>
    </location>
</feature>
<evidence type="ECO:0000313" key="11">
    <source>
        <dbReference type="Proteomes" id="UP001378592"/>
    </source>
</evidence>
<feature type="region of interest" description="Disordered" evidence="7">
    <location>
        <begin position="488"/>
        <end position="518"/>
    </location>
</feature>
<dbReference type="Pfam" id="PF07690">
    <property type="entry name" value="MFS_1"/>
    <property type="match status" value="1"/>
</dbReference>
<dbReference type="Proteomes" id="UP001378592">
    <property type="component" value="Unassembled WGS sequence"/>
</dbReference>
<dbReference type="InterPro" id="IPR020846">
    <property type="entry name" value="MFS_dom"/>
</dbReference>
<name>A0AAN9VIT9_9ORTH</name>
<evidence type="ECO:0000256" key="2">
    <source>
        <dbReference type="ARBA" id="ARBA00022448"/>
    </source>
</evidence>
<dbReference type="InterPro" id="IPR011701">
    <property type="entry name" value="MFS"/>
</dbReference>
<dbReference type="SUPFAM" id="SSF103473">
    <property type="entry name" value="MFS general substrate transporter"/>
    <property type="match status" value="1"/>
</dbReference>
<evidence type="ECO:0000256" key="1">
    <source>
        <dbReference type="ARBA" id="ARBA00004141"/>
    </source>
</evidence>
<dbReference type="FunFam" id="1.20.1250.20:FF:000003">
    <property type="entry name" value="Solute carrier family 17 member 3"/>
    <property type="match status" value="1"/>
</dbReference>
<dbReference type="EMBL" id="JAZDUA010000168">
    <property type="protein sequence ID" value="KAK7865675.1"/>
    <property type="molecule type" value="Genomic_DNA"/>
</dbReference>
<dbReference type="InterPro" id="IPR036259">
    <property type="entry name" value="MFS_trans_sf"/>
</dbReference>
<dbReference type="InterPro" id="IPR050382">
    <property type="entry name" value="MFS_Na/Anion_cotransporter"/>
</dbReference>
<evidence type="ECO:0000259" key="9">
    <source>
        <dbReference type="PROSITE" id="PS50850"/>
    </source>
</evidence>
<evidence type="ECO:0000313" key="10">
    <source>
        <dbReference type="EMBL" id="KAK7865675.1"/>
    </source>
</evidence>
<evidence type="ECO:0000256" key="5">
    <source>
        <dbReference type="ARBA" id="ARBA00022989"/>
    </source>
</evidence>
<feature type="transmembrane region" description="Helical" evidence="8">
    <location>
        <begin position="112"/>
        <end position="130"/>
    </location>
</feature>
<dbReference type="PANTHER" id="PTHR11662">
    <property type="entry name" value="SOLUTE CARRIER FAMILY 17"/>
    <property type="match status" value="1"/>
</dbReference>
<reference evidence="10 11" key="1">
    <citation type="submission" date="2024-03" db="EMBL/GenBank/DDBJ databases">
        <title>The genome assembly and annotation of the cricket Gryllus longicercus Weissman &amp; Gray.</title>
        <authorList>
            <person name="Szrajer S."/>
            <person name="Gray D."/>
            <person name="Ylla G."/>
        </authorList>
    </citation>
    <scope>NUCLEOTIDE SEQUENCE [LARGE SCALE GENOMIC DNA]</scope>
    <source>
        <strain evidence="10">DAG 2021-001</strain>
        <tissue evidence="10">Whole body minus gut</tissue>
    </source>
</reference>
<feature type="transmembrane region" description="Helical" evidence="8">
    <location>
        <begin position="340"/>
        <end position="359"/>
    </location>
</feature>
<dbReference type="PANTHER" id="PTHR11662:SF79">
    <property type="entry name" value="NA[+]-DEPENDENT INORGANIC PHOSPHATE COTRANSPORTER, ISOFORM A"/>
    <property type="match status" value="1"/>
</dbReference>
<organism evidence="10 11">
    <name type="scientific">Gryllus longicercus</name>
    <dbReference type="NCBI Taxonomy" id="2509291"/>
    <lineage>
        <taxon>Eukaryota</taxon>
        <taxon>Metazoa</taxon>
        <taxon>Ecdysozoa</taxon>
        <taxon>Arthropoda</taxon>
        <taxon>Hexapoda</taxon>
        <taxon>Insecta</taxon>
        <taxon>Pterygota</taxon>
        <taxon>Neoptera</taxon>
        <taxon>Polyneoptera</taxon>
        <taxon>Orthoptera</taxon>
        <taxon>Ensifera</taxon>
        <taxon>Gryllidea</taxon>
        <taxon>Grylloidea</taxon>
        <taxon>Gryllidae</taxon>
        <taxon>Gryllinae</taxon>
        <taxon>Gryllus</taxon>
    </lineage>
</organism>
<accession>A0AAN9VIT9</accession>
<keyword evidence="5 8" id="KW-1133">Transmembrane helix</keyword>
<keyword evidence="11" id="KW-1185">Reference proteome</keyword>
<evidence type="ECO:0000256" key="3">
    <source>
        <dbReference type="ARBA" id="ARBA00022692"/>
    </source>
</evidence>
<feature type="transmembrane region" description="Helical" evidence="8">
    <location>
        <begin position="136"/>
        <end position="154"/>
    </location>
</feature>
<evidence type="ECO:0000256" key="8">
    <source>
        <dbReference type="SAM" id="Phobius"/>
    </source>
</evidence>
<feature type="transmembrane region" description="Helical" evidence="8">
    <location>
        <begin position="266"/>
        <end position="287"/>
    </location>
</feature>
<keyword evidence="2" id="KW-0813">Transport</keyword>
<gene>
    <name evidence="10" type="ORF">R5R35_014498</name>
</gene>
<feature type="transmembrane region" description="Helical" evidence="8">
    <location>
        <begin position="399"/>
        <end position="422"/>
    </location>
</feature>
<comment type="subcellular location">
    <subcellularLocation>
        <location evidence="1">Membrane</location>
        <topology evidence="1">Multi-pass membrane protein</topology>
    </subcellularLocation>
</comment>
<dbReference type="PROSITE" id="PS50850">
    <property type="entry name" value="MFS"/>
    <property type="match status" value="1"/>
</dbReference>
<evidence type="ECO:0000256" key="6">
    <source>
        <dbReference type="ARBA" id="ARBA00023136"/>
    </source>
</evidence>